<dbReference type="VEuPathDB" id="FungiDB:I7I50_04703"/>
<organism evidence="2 3">
    <name type="scientific">Ajellomyces capsulatus (strain G186AR / H82 / ATCC MYA-2454 / RMSCC 2432)</name>
    <name type="common">Darling's disease fungus</name>
    <name type="synonym">Histoplasma capsulatum</name>
    <dbReference type="NCBI Taxonomy" id="447093"/>
    <lineage>
        <taxon>Eukaryota</taxon>
        <taxon>Fungi</taxon>
        <taxon>Dikarya</taxon>
        <taxon>Ascomycota</taxon>
        <taxon>Pezizomycotina</taxon>
        <taxon>Eurotiomycetes</taxon>
        <taxon>Eurotiomycetidae</taxon>
        <taxon>Onygenales</taxon>
        <taxon>Ajellomycetaceae</taxon>
        <taxon>Histoplasma</taxon>
    </lineage>
</organism>
<dbReference type="Gene3D" id="3.40.50.720">
    <property type="entry name" value="NAD(P)-binding Rossmann-like Domain"/>
    <property type="match status" value="1"/>
</dbReference>
<dbReference type="EMBL" id="GG663368">
    <property type="protein sequence ID" value="EEH06892.1"/>
    <property type="molecule type" value="Genomic_DNA"/>
</dbReference>
<dbReference type="PROSITE" id="PS50011">
    <property type="entry name" value="PROTEIN_KINASE_DOM"/>
    <property type="match status" value="1"/>
</dbReference>
<protein>
    <recommendedName>
        <fullName evidence="1">Protein kinase domain-containing protein</fullName>
    </recommendedName>
</protein>
<name>C0NPN2_AJECG</name>
<dbReference type="Gene3D" id="1.10.510.10">
    <property type="entry name" value="Transferase(Phosphotransferase) domain 1"/>
    <property type="match status" value="1"/>
</dbReference>
<proteinExistence type="predicted"/>
<dbReference type="STRING" id="447093.C0NPN2"/>
<dbReference type="HOGENOM" id="CLU_513831_0_0_1"/>
<dbReference type="AlphaFoldDB" id="C0NPN2"/>
<evidence type="ECO:0000259" key="1">
    <source>
        <dbReference type="PROSITE" id="PS50011"/>
    </source>
</evidence>
<dbReference type="InterPro" id="IPR000719">
    <property type="entry name" value="Prot_kinase_dom"/>
</dbReference>
<dbReference type="SUPFAM" id="SSF56112">
    <property type="entry name" value="Protein kinase-like (PK-like)"/>
    <property type="match status" value="1"/>
</dbReference>
<dbReference type="InterPro" id="IPR011009">
    <property type="entry name" value="Kinase-like_dom_sf"/>
</dbReference>
<dbReference type="InParanoid" id="C0NPN2"/>
<feature type="domain" description="Protein kinase" evidence="1">
    <location>
        <begin position="16"/>
        <end position="359"/>
    </location>
</feature>
<dbReference type="GO" id="GO:0004672">
    <property type="term" value="F:protein kinase activity"/>
    <property type="evidence" value="ECO:0007669"/>
    <property type="project" value="InterPro"/>
</dbReference>
<dbReference type="Proteomes" id="UP000001631">
    <property type="component" value="Unassembled WGS sequence"/>
</dbReference>
<evidence type="ECO:0000313" key="2">
    <source>
        <dbReference type="EMBL" id="EEH06892.1"/>
    </source>
</evidence>
<reference evidence="2" key="1">
    <citation type="submission" date="2009-02" db="EMBL/GenBank/DDBJ databases">
        <title>The Genome Sequence of Ajellomyces capsulatus strain G186AR.</title>
        <authorList>
            <consortium name="The Broad Institute Genome Sequencing Platform"/>
            <person name="Champion M."/>
            <person name="Cuomo C."/>
            <person name="Ma L.-J."/>
            <person name="Henn M.R."/>
            <person name="Sil A."/>
            <person name="Goldman B."/>
            <person name="Young S.K."/>
            <person name="Kodira C.D."/>
            <person name="Zeng Q."/>
            <person name="Koehrsen M."/>
            <person name="Alvarado L."/>
            <person name="Berlin A."/>
            <person name="Borenstein D."/>
            <person name="Chen Z."/>
            <person name="Engels R."/>
            <person name="Freedman E."/>
            <person name="Gellesch M."/>
            <person name="Goldberg J."/>
            <person name="Griggs A."/>
            <person name="Gujja S."/>
            <person name="Heiman D."/>
            <person name="Hepburn T."/>
            <person name="Howarth C."/>
            <person name="Jen D."/>
            <person name="Larson L."/>
            <person name="Lewis B."/>
            <person name="Mehta T."/>
            <person name="Park D."/>
            <person name="Pearson M."/>
            <person name="Roberts A."/>
            <person name="Saif S."/>
            <person name="Shea T."/>
            <person name="Shenoy N."/>
            <person name="Sisk P."/>
            <person name="Stolte C."/>
            <person name="Sykes S."/>
            <person name="Walk T."/>
            <person name="White J."/>
            <person name="Yandava C."/>
            <person name="Klein B."/>
            <person name="McEwen J.G."/>
            <person name="Puccia R."/>
            <person name="Goldman G.H."/>
            <person name="Felipe M.S."/>
            <person name="Nino-Vega G."/>
            <person name="San-Blas G."/>
            <person name="Taylor J."/>
            <person name="Mendoza L."/>
            <person name="Galagan J."/>
            <person name="Nusbaum C."/>
            <person name="Birren B."/>
        </authorList>
    </citation>
    <scope>NUCLEOTIDE SEQUENCE</scope>
    <source>
        <strain evidence="2">G186AR</strain>
    </source>
</reference>
<dbReference type="InterPro" id="IPR036291">
    <property type="entry name" value="NAD(P)-bd_dom_sf"/>
</dbReference>
<keyword evidence="3" id="KW-1185">Reference proteome</keyword>
<dbReference type="GO" id="GO:0005524">
    <property type="term" value="F:ATP binding"/>
    <property type="evidence" value="ECO:0007669"/>
    <property type="project" value="InterPro"/>
</dbReference>
<dbReference type="SUPFAM" id="SSF51735">
    <property type="entry name" value="NAD(P)-binding Rossmann-fold domains"/>
    <property type="match status" value="1"/>
</dbReference>
<accession>C0NPN2</accession>
<sequence>MHLRSASLMEIDPSKLNIIREITRSDSSSIFEVDLDTQKYALKLFHDTGCTEKGRDLDRFRCELNAYKKLRTSGACARRFVPKFYGYIDRMDPAAFHPAFQHFAQDKLNPRAILLEYLPDAEALNCVNYSDELYPQAIEGMREIHRAGVHHQDIYPRNILLVHGNPDRLVWIDFDVATTFAEFGPEQLARCDYEIALVKGFGEALNLLISAPKKKAWIKILTYLEIPGASRPEDTTPPSRALRTLKIQPRNPLSRCQSYPHRHDITSLSACCALLSGATAVYHVGSSLHSGEMDMGINMIDAAIPESQKPGNVFKHFVFSSVLGTQNRNLMQHDLESRVEERLFLSSLNSTILQSTNFMDAYPVTQLVGQDNPSIQRLWNPHMPNSVIALRDLAEASAIVLSEREKHFFVQYPLVSTLPVSDVEIVSAIERHIGNSIETKTPSFEDGVENVIDYLFGGKQDAIYAGEDVDNDLRRLAADEDLRPDITRDEAERLVLFYNRRGLKGNPNVLRWLLGREPTSIEEGVGLQLG</sequence>
<evidence type="ECO:0000313" key="3">
    <source>
        <dbReference type="Proteomes" id="UP000001631"/>
    </source>
</evidence>
<dbReference type="VEuPathDB" id="FungiDB:I7I50_01386"/>
<gene>
    <name evidence="2" type="ORF">HCBG_05112</name>
</gene>
<dbReference type="RefSeq" id="XP_045287373.1">
    <property type="nucleotide sequence ID" value="XM_045432161.1"/>
</dbReference>
<dbReference type="GeneID" id="69038128"/>